<dbReference type="InterPro" id="IPR058163">
    <property type="entry name" value="LysR-type_TF_proteobact-type"/>
</dbReference>
<keyword evidence="7" id="KW-1185">Reference proteome</keyword>
<accession>A0A9X0UJV1</accession>
<dbReference type="Gene3D" id="1.10.10.10">
    <property type="entry name" value="Winged helix-like DNA-binding domain superfamily/Winged helix DNA-binding domain"/>
    <property type="match status" value="1"/>
</dbReference>
<name>A0A9X0UJV1_VIBME</name>
<keyword evidence="3" id="KW-0238">DNA-binding</keyword>
<dbReference type="SUPFAM" id="SSF53850">
    <property type="entry name" value="Periplasmic binding protein-like II"/>
    <property type="match status" value="1"/>
</dbReference>
<proteinExistence type="inferred from homology"/>
<dbReference type="FunFam" id="1.10.10.10:FF:000001">
    <property type="entry name" value="LysR family transcriptional regulator"/>
    <property type="match status" value="1"/>
</dbReference>
<evidence type="ECO:0000256" key="2">
    <source>
        <dbReference type="ARBA" id="ARBA00023015"/>
    </source>
</evidence>
<organism evidence="6 7">
    <name type="scientific">Vibrio metschnikovii</name>
    <dbReference type="NCBI Taxonomy" id="28172"/>
    <lineage>
        <taxon>Bacteria</taxon>
        <taxon>Pseudomonadati</taxon>
        <taxon>Pseudomonadota</taxon>
        <taxon>Gammaproteobacteria</taxon>
        <taxon>Vibrionales</taxon>
        <taxon>Vibrionaceae</taxon>
        <taxon>Vibrio</taxon>
    </lineage>
</organism>
<keyword evidence="4" id="KW-0804">Transcription</keyword>
<dbReference type="AlphaFoldDB" id="A0A9X0UJV1"/>
<dbReference type="InterPro" id="IPR036390">
    <property type="entry name" value="WH_DNA-bd_sf"/>
</dbReference>
<evidence type="ECO:0000256" key="1">
    <source>
        <dbReference type="ARBA" id="ARBA00009437"/>
    </source>
</evidence>
<evidence type="ECO:0000259" key="5">
    <source>
        <dbReference type="PROSITE" id="PS50931"/>
    </source>
</evidence>
<dbReference type="Proteomes" id="UP000615796">
    <property type="component" value="Unassembled WGS sequence"/>
</dbReference>
<dbReference type="OrthoDB" id="9786526at2"/>
<dbReference type="RefSeq" id="WP_072670974.1">
    <property type="nucleotide sequence ID" value="NZ_CAWQLT010000069.1"/>
</dbReference>
<dbReference type="PROSITE" id="PS50931">
    <property type="entry name" value="HTH_LYSR"/>
    <property type="match status" value="1"/>
</dbReference>
<dbReference type="InterPro" id="IPR000847">
    <property type="entry name" value="LysR_HTH_N"/>
</dbReference>
<evidence type="ECO:0000256" key="4">
    <source>
        <dbReference type="ARBA" id="ARBA00023163"/>
    </source>
</evidence>
<dbReference type="Gene3D" id="3.40.190.290">
    <property type="match status" value="1"/>
</dbReference>
<evidence type="ECO:0000313" key="7">
    <source>
        <dbReference type="Proteomes" id="UP000615796"/>
    </source>
</evidence>
<protein>
    <submittedName>
        <fullName evidence="6">LysR family transcriptional regulator</fullName>
    </submittedName>
</protein>
<dbReference type="GO" id="GO:0003700">
    <property type="term" value="F:DNA-binding transcription factor activity"/>
    <property type="evidence" value="ECO:0007669"/>
    <property type="project" value="InterPro"/>
</dbReference>
<dbReference type="EMBL" id="JACRUP010000012">
    <property type="protein sequence ID" value="MBC5852276.1"/>
    <property type="molecule type" value="Genomic_DNA"/>
</dbReference>
<dbReference type="PANTHER" id="PTHR30537:SF81">
    <property type="entry name" value="TRANSCRIPTIONAL REGULATOR-RELATED"/>
    <property type="match status" value="1"/>
</dbReference>
<keyword evidence="2" id="KW-0805">Transcription regulation</keyword>
<dbReference type="InterPro" id="IPR005119">
    <property type="entry name" value="LysR_subst-bd"/>
</dbReference>
<dbReference type="GO" id="GO:0043565">
    <property type="term" value="F:sequence-specific DNA binding"/>
    <property type="evidence" value="ECO:0007669"/>
    <property type="project" value="TreeGrafter"/>
</dbReference>
<dbReference type="CDD" id="cd08422">
    <property type="entry name" value="PBP2_CrgA_like"/>
    <property type="match status" value="1"/>
</dbReference>
<sequence>MLNELKRIAIFNKVVECGSFTLAGESLGMGKSKVSEQVTLLEKKLNVRLLHRTTRKISLTTEGSTFYQYSRGLLNIADQALGAVNHLASEISGTIRIGTTIDVGTFLINPLLNDFYQQYPHVNFDLCLDDGLQDMVESNLDLVIRIGELTSSSMVGRVIAPFELGIYASQDYLNNAKPITCLDDLQDHDWVYLSRLNLPNNILTLTNHNGQEQQIKLQPKHTSNAPLGVMAMIQNGLGIGPIAHFLIDKIPGPSLIRLFPDFYQVSTTMNILYPSRKNIPPRVRCFIDYLIASLKV</sequence>
<evidence type="ECO:0000313" key="6">
    <source>
        <dbReference type="EMBL" id="MBC5852276.1"/>
    </source>
</evidence>
<dbReference type="PANTHER" id="PTHR30537">
    <property type="entry name" value="HTH-TYPE TRANSCRIPTIONAL REGULATOR"/>
    <property type="match status" value="1"/>
</dbReference>
<evidence type="ECO:0000256" key="3">
    <source>
        <dbReference type="ARBA" id="ARBA00023125"/>
    </source>
</evidence>
<comment type="caution">
    <text evidence="6">The sequence shown here is derived from an EMBL/GenBank/DDBJ whole genome shotgun (WGS) entry which is preliminary data.</text>
</comment>
<dbReference type="InterPro" id="IPR036388">
    <property type="entry name" value="WH-like_DNA-bd_sf"/>
</dbReference>
<dbReference type="SUPFAM" id="SSF46785">
    <property type="entry name" value="Winged helix' DNA-binding domain"/>
    <property type="match status" value="1"/>
</dbReference>
<dbReference type="Pfam" id="PF03466">
    <property type="entry name" value="LysR_substrate"/>
    <property type="match status" value="1"/>
</dbReference>
<feature type="domain" description="HTH lysR-type" evidence="5">
    <location>
        <begin position="1"/>
        <end position="60"/>
    </location>
</feature>
<dbReference type="Pfam" id="PF00126">
    <property type="entry name" value="HTH_1"/>
    <property type="match status" value="1"/>
</dbReference>
<dbReference type="GO" id="GO:0006351">
    <property type="term" value="P:DNA-templated transcription"/>
    <property type="evidence" value="ECO:0007669"/>
    <property type="project" value="TreeGrafter"/>
</dbReference>
<reference evidence="6" key="1">
    <citation type="submission" date="2020-08" db="EMBL/GenBank/DDBJ databases">
        <title>Genome Sequencing and Pan-Genome Analysis of Migratory bird Vibrio Strains, Inner Mongolia.</title>
        <authorList>
            <person name="Zheng L."/>
        </authorList>
    </citation>
    <scope>NUCLEOTIDE SEQUENCE</scope>
    <source>
        <strain evidence="6">M13F</strain>
    </source>
</reference>
<comment type="similarity">
    <text evidence="1">Belongs to the LysR transcriptional regulatory family.</text>
</comment>
<gene>
    <name evidence="6" type="ORF">H8Q88_15325</name>
</gene>